<gene>
    <name evidence="2" type="ORF">RR48_07675</name>
</gene>
<dbReference type="AlphaFoldDB" id="A0A194QPI0"/>
<accession>A0A194QPI0</accession>
<keyword evidence="3" id="KW-1185">Reference proteome</keyword>
<evidence type="ECO:0000313" key="3">
    <source>
        <dbReference type="Proteomes" id="UP000053240"/>
    </source>
</evidence>
<dbReference type="Proteomes" id="UP000053240">
    <property type="component" value="Unassembled WGS sequence"/>
</dbReference>
<proteinExistence type="predicted"/>
<feature type="region of interest" description="Disordered" evidence="1">
    <location>
        <begin position="133"/>
        <end position="163"/>
    </location>
</feature>
<evidence type="ECO:0000313" key="2">
    <source>
        <dbReference type="EMBL" id="KPJ07259.1"/>
    </source>
</evidence>
<evidence type="ECO:0000256" key="1">
    <source>
        <dbReference type="SAM" id="MobiDB-lite"/>
    </source>
</evidence>
<reference evidence="2 3" key="1">
    <citation type="journal article" date="2015" name="Nat. Commun.">
        <title>Outbred genome sequencing and CRISPR/Cas9 gene editing in butterflies.</title>
        <authorList>
            <person name="Li X."/>
            <person name="Fan D."/>
            <person name="Zhang W."/>
            <person name="Liu G."/>
            <person name="Zhang L."/>
            <person name="Zhao L."/>
            <person name="Fang X."/>
            <person name="Chen L."/>
            <person name="Dong Y."/>
            <person name="Chen Y."/>
            <person name="Ding Y."/>
            <person name="Zhao R."/>
            <person name="Feng M."/>
            <person name="Zhu Y."/>
            <person name="Feng Y."/>
            <person name="Jiang X."/>
            <person name="Zhu D."/>
            <person name="Xiang H."/>
            <person name="Feng X."/>
            <person name="Li S."/>
            <person name="Wang J."/>
            <person name="Zhang G."/>
            <person name="Kronforst M.R."/>
            <person name="Wang W."/>
        </authorList>
    </citation>
    <scope>NUCLEOTIDE SEQUENCE [LARGE SCALE GENOMIC DNA]</scope>
    <source>
        <strain evidence="2">Ya'a_city_454_Pm</strain>
        <tissue evidence="2">Whole body</tissue>
    </source>
</reference>
<name>A0A194QPI0_PAPMA</name>
<protein>
    <submittedName>
        <fullName evidence="2">Uncharacterized protein</fullName>
    </submittedName>
</protein>
<organism evidence="2 3">
    <name type="scientific">Papilio machaon</name>
    <name type="common">Old World swallowtail butterfly</name>
    <dbReference type="NCBI Taxonomy" id="76193"/>
    <lineage>
        <taxon>Eukaryota</taxon>
        <taxon>Metazoa</taxon>
        <taxon>Ecdysozoa</taxon>
        <taxon>Arthropoda</taxon>
        <taxon>Hexapoda</taxon>
        <taxon>Insecta</taxon>
        <taxon>Pterygota</taxon>
        <taxon>Neoptera</taxon>
        <taxon>Endopterygota</taxon>
        <taxon>Lepidoptera</taxon>
        <taxon>Glossata</taxon>
        <taxon>Ditrysia</taxon>
        <taxon>Papilionoidea</taxon>
        <taxon>Papilionidae</taxon>
        <taxon>Papilioninae</taxon>
        <taxon>Papilio</taxon>
    </lineage>
</organism>
<dbReference type="EMBL" id="KQ461190">
    <property type="protein sequence ID" value="KPJ07259.1"/>
    <property type="molecule type" value="Genomic_DNA"/>
</dbReference>
<sequence length="163" mass="17640">MCRVGAGSAGAERAPTGPGRGHTYYVINPRPPTLAAPRRTRAGFPRPRASRPLATHGAPPPAPRSAAPAARRPPPAAATRQSRRDQRRRRIVCDCAPAEPTYDIIHANLRPLIFLPSDRSETAAISRVPNVLGRRPCTFPSDTERAHETSSECRNAPSDEISE</sequence>
<feature type="compositionally biased region" description="Basic and acidic residues" evidence="1">
    <location>
        <begin position="142"/>
        <end position="151"/>
    </location>
</feature>
<dbReference type="InParanoid" id="A0A194QPI0"/>
<feature type="region of interest" description="Disordered" evidence="1">
    <location>
        <begin position="1"/>
        <end position="91"/>
    </location>
</feature>